<evidence type="ECO:0000313" key="10">
    <source>
        <dbReference type="Proteomes" id="UP000266723"/>
    </source>
</evidence>
<keyword evidence="3" id="KW-0963">Cytoplasm</keyword>
<evidence type="ECO:0000259" key="8">
    <source>
        <dbReference type="Pfam" id="PF02847"/>
    </source>
</evidence>
<name>A0ABQ7F7D9_BRACR</name>
<keyword evidence="10" id="KW-1185">Reference proteome</keyword>
<reference evidence="9 10" key="1">
    <citation type="journal article" date="2020" name="BMC Genomics">
        <title>Intraspecific diversification of the crop wild relative Brassica cretica Lam. using demographic model selection.</title>
        <authorList>
            <person name="Kioukis A."/>
            <person name="Michalopoulou V.A."/>
            <person name="Briers L."/>
            <person name="Pirintsos S."/>
            <person name="Studholme D.J."/>
            <person name="Pavlidis P."/>
            <person name="Sarris P.F."/>
        </authorList>
    </citation>
    <scope>NUCLEOTIDE SEQUENCE [LARGE SCALE GENOMIC DNA]</scope>
    <source>
        <strain evidence="10">cv. PFS-1207/04</strain>
    </source>
</reference>
<feature type="region of interest" description="Disordered" evidence="7">
    <location>
        <begin position="24"/>
        <end position="46"/>
    </location>
</feature>
<dbReference type="PANTHER" id="PTHR12626">
    <property type="entry name" value="PROGRAMMED CELL DEATH 4"/>
    <property type="match status" value="1"/>
</dbReference>
<keyword evidence="6" id="KW-0539">Nucleus</keyword>
<gene>
    <name evidence="9" type="ORF">DY000_02044601</name>
</gene>
<proteinExistence type="inferred from homology"/>
<accession>A0ABQ7F7D9</accession>
<evidence type="ECO:0000256" key="6">
    <source>
        <dbReference type="ARBA" id="ARBA00023242"/>
    </source>
</evidence>
<keyword evidence="4" id="KW-0677">Repeat</keyword>
<dbReference type="Gene3D" id="1.25.40.180">
    <property type="match status" value="1"/>
</dbReference>
<comment type="similarity">
    <text evidence="2">Belongs to the PDCD4 family.</text>
</comment>
<comment type="subcellular location">
    <subcellularLocation>
        <location evidence="1">Cytoplasm</location>
    </subcellularLocation>
</comment>
<dbReference type="InterPro" id="IPR016024">
    <property type="entry name" value="ARM-type_fold"/>
</dbReference>
<comment type="caution">
    <text evidence="9">The sequence shown here is derived from an EMBL/GenBank/DDBJ whole genome shotgun (WGS) entry which is preliminary data.</text>
</comment>
<keyword evidence="5" id="KW-0810">Translation regulation</keyword>
<evidence type="ECO:0000256" key="1">
    <source>
        <dbReference type="ARBA" id="ARBA00004496"/>
    </source>
</evidence>
<dbReference type="SUPFAM" id="SSF48371">
    <property type="entry name" value="ARM repeat"/>
    <property type="match status" value="1"/>
</dbReference>
<evidence type="ECO:0000256" key="5">
    <source>
        <dbReference type="ARBA" id="ARBA00022845"/>
    </source>
</evidence>
<evidence type="ECO:0000256" key="2">
    <source>
        <dbReference type="ARBA" id="ARBA00005497"/>
    </source>
</evidence>
<organism evidence="9 10">
    <name type="scientific">Brassica cretica</name>
    <name type="common">Mustard</name>
    <dbReference type="NCBI Taxonomy" id="69181"/>
    <lineage>
        <taxon>Eukaryota</taxon>
        <taxon>Viridiplantae</taxon>
        <taxon>Streptophyta</taxon>
        <taxon>Embryophyta</taxon>
        <taxon>Tracheophyta</taxon>
        <taxon>Spermatophyta</taxon>
        <taxon>Magnoliopsida</taxon>
        <taxon>eudicotyledons</taxon>
        <taxon>Gunneridae</taxon>
        <taxon>Pentapetalae</taxon>
        <taxon>rosids</taxon>
        <taxon>malvids</taxon>
        <taxon>Brassicales</taxon>
        <taxon>Brassicaceae</taxon>
        <taxon>Brassiceae</taxon>
        <taxon>Brassica</taxon>
    </lineage>
</organism>
<protein>
    <recommendedName>
        <fullName evidence="8">MI domain-containing protein</fullName>
    </recommendedName>
</protein>
<evidence type="ECO:0000313" key="9">
    <source>
        <dbReference type="EMBL" id="KAF3611654.1"/>
    </source>
</evidence>
<dbReference type="Pfam" id="PF02847">
    <property type="entry name" value="MA3"/>
    <property type="match status" value="1"/>
</dbReference>
<feature type="domain" description="MI" evidence="8">
    <location>
        <begin position="138"/>
        <end position="172"/>
    </location>
</feature>
<dbReference type="EMBL" id="QGKV02000297">
    <property type="protein sequence ID" value="KAF3611654.1"/>
    <property type="molecule type" value="Genomic_DNA"/>
</dbReference>
<dbReference type="InterPro" id="IPR003891">
    <property type="entry name" value="Initiation_fac_eIF4g_MI"/>
</dbReference>
<evidence type="ECO:0000256" key="3">
    <source>
        <dbReference type="ARBA" id="ARBA00022490"/>
    </source>
</evidence>
<evidence type="ECO:0000256" key="4">
    <source>
        <dbReference type="ARBA" id="ARBA00022737"/>
    </source>
</evidence>
<evidence type="ECO:0000256" key="7">
    <source>
        <dbReference type="SAM" id="MobiDB-lite"/>
    </source>
</evidence>
<sequence length="228" mass="24752">MAASDRLVAKLALLRAQAHSQEAGQALADHGGAQELGGAEGSSNEGCLRDEQREMMIPATENALNHLPSLKQSGTARGKAYGLSNGVRRLSSHACKPVCAKKDACGGKGTLGKLIDTNSGEEPFELVGATSRTSLEEVKMKIAVILKVYMETRDTKEAFRCIRELGVSFFHHDSRRGEDGFDYWRGELHSRATCVESAEGSSFRKPDKLYSDGEGILQLKGKPRRSRS</sequence>
<dbReference type="PANTHER" id="PTHR12626:SF7">
    <property type="entry name" value="MA3 DOMAIN-CONTAINING TRANSLATION REGULATORY FACTOR 1"/>
    <property type="match status" value="1"/>
</dbReference>
<dbReference type="InterPro" id="IPR039778">
    <property type="entry name" value="PDCD4"/>
</dbReference>
<dbReference type="Proteomes" id="UP000266723">
    <property type="component" value="Unassembled WGS sequence"/>
</dbReference>